<organism evidence="5">
    <name type="scientific">marine sediment metagenome</name>
    <dbReference type="NCBI Taxonomy" id="412755"/>
    <lineage>
        <taxon>unclassified sequences</taxon>
        <taxon>metagenomes</taxon>
        <taxon>ecological metagenomes</taxon>
    </lineage>
</organism>
<keyword evidence="3" id="KW-0719">Serine esterase</keyword>
<dbReference type="InterPro" id="IPR029058">
    <property type="entry name" value="AB_hydrolase_fold"/>
</dbReference>
<dbReference type="SUPFAM" id="SSF53474">
    <property type="entry name" value="alpha/beta-Hydrolases"/>
    <property type="match status" value="1"/>
</dbReference>
<proteinExistence type="inferred from homology"/>
<dbReference type="PANTHER" id="PTHR10061">
    <property type="entry name" value="S-FORMYLGLUTATHIONE HYDROLASE"/>
    <property type="match status" value="1"/>
</dbReference>
<comment type="caution">
    <text evidence="5">The sequence shown here is derived from an EMBL/GenBank/DDBJ whole genome shotgun (WGS) entry which is preliminary data.</text>
</comment>
<evidence type="ECO:0000256" key="4">
    <source>
        <dbReference type="ARBA" id="ARBA00022801"/>
    </source>
</evidence>
<evidence type="ECO:0000256" key="3">
    <source>
        <dbReference type="ARBA" id="ARBA00022487"/>
    </source>
</evidence>
<reference evidence="5" key="1">
    <citation type="journal article" date="2015" name="Nature">
        <title>Complex archaea that bridge the gap between prokaryotes and eukaryotes.</title>
        <authorList>
            <person name="Spang A."/>
            <person name="Saw J.H."/>
            <person name="Jorgensen S.L."/>
            <person name="Zaremba-Niedzwiedzka K."/>
            <person name="Martijn J."/>
            <person name="Lind A.E."/>
            <person name="van Eijk R."/>
            <person name="Schleper C."/>
            <person name="Guy L."/>
            <person name="Ettema T.J."/>
        </authorList>
    </citation>
    <scope>NUCLEOTIDE SEQUENCE</scope>
</reference>
<evidence type="ECO:0000256" key="2">
    <source>
        <dbReference type="ARBA" id="ARBA00012479"/>
    </source>
</evidence>
<sequence length="284" mass="31250">MEVISQNRSFGGTQTVYRHPSKVCDTQMTFAVYLPPEAEDGPVPALWYLSGLTCTHENAMVKGGFQEHAAAHGIAVIFPDTSPRGEGVADDEAYDLGQGAGFYVNATRAPWSSHYRMYDYVVSELRDLVCAELPINGAHGITGHSMGGHGALTLALRNPELYRSVSAFAPITNPSESDWGRKQLSAYLGDDEACWAGHDATLLLKERGWDGDILVDQGSDDQFFDLLRPQALADTMTRTRQAGSFRVQHGYDHSYFFVSTFAGDHVAWHAERLFGRRKTGGKTQ</sequence>
<dbReference type="PANTHER" id="PTHR10061:SF0">
    <property type="entry name" value="S-FORMYLGLUTATHIONE HYDROLASE"/>
    <property type="match status" value="1"/>
</dbReference>
<dbReference type="GO" id="GO:0046294">
    <property type="term" value="P:formaldehyde catabolic process"/>
    <property type="evidence" value="ECO:0007669"/>
    <property type="project" value="InterPro"/>
</dbReference>
<dbReference type="Gene3D" id="3.40.50.1820">
    <property type="entry name" value="alpha/beta hydrolase"/>
    <property type="match status" value="1"/>
</dbReference>
<dbReference type="GO" id="GO:0005829">
    <property type="term" value="C:cytosol"/>
    <property type="evidence" value="ECO:0007669"/>
    <property type="project" value="TreeGrafter"/>
</dbReference>
<gene>
    <name evidence="5" type="ORF">LCGC14_1387060</name>
</gene>
<dbReference type="GO" id="GO:0018738">
    <property type="term" value="F:S-formylglutathione hydrolase activity"/>
    <property type="evidence" value="ECO:0007669"/>
    <property type="project" value="UniProtKB-EC"/>
</dbReference>
<evidence type="ECO:0000256" key="1">
    <source>
        <dbReference type="ARBA" id="ARBA00005622"/>
    </source>
</evidence>
<comment type="similarity">
    <text evidence="1">Belongs to the esterase D family.</text>
</comment>
<dbReference type="Pfam" id="PF00756">
    <property type="entry name" value="Esterase"/>
    <property type="match status" value="1"/>
</dbReference>
<dbReference type="NCBIfam" id="TIGR02821">
    <property type="entry name" value="fghA_ester_D"/>
    <property type="match status" value="1"/>
</dbReference>
<dbReference type="FunFam" id="3.40.50.1820:FF:000002">
    <property type="entry name" value="S-formylglutathione hydrolase"/>
    <property type="match status" value="1"/>
</dbReference>
<dbReference type="EMBL" id="LAZR01008920">
    <property type="protein sequence ID" value="KKM75749.1"/>
    <property type="molecule type" value="Genomic_DNA"/>
</dbReference>
<accession>A0A0F9K128</accession>
<dbReference type="EC" id="3.1.2.12" evidence="2"/>
<keyword evidence="4" id="KW-0378">Hydrolase</keyword>
<protein>
    <recommendedName>
        <fullName evidence="2">S-formylglutathione hydrolase</fullName>
        <ecNumber evidence="2">3.1.2.12</ecNumber>
    </recommendedName>
</protein>
<name>A0A0F9K128_9ZZZZ</name>
<dbReference type="GO" id="GO:0052689">
    <property type="term" value="F:carboxylic ester hydrolase activity"/>
    <property type="evidence" value="ECO:0007669"/>
    <property type="project" value="UniProtKB-KW"/>
</dbReference>
<dbReference type="InterPro" id="IPR000801">
    <property type="entry name" value="Esterase-like"/>
</dbReference>
<dbReference type="InterPro" id="IPR014186">
    <property type="entry name" value="S-formylglutathione_hydrol"/>
</dbReference>
<evidence type="ECO:0000313" key="5">
    <source>
        <dbReference type="EMBL" id="KKM75749.1"/>
    </source>
</evidence>
<dbReference type="AlphaFoldDB" id="A0A0F9K128"/>